<accession>A0A8T8WK67</accession>
<dbReference type="RefSeq" id="XP_025522119.1">
    <property type="nucleotide sequence ID" value="XM_025667243.1"/>
</dbReference>
<dbReference type="AlphaFoldDB" id="A0A8T8WK67"/>
<gene>
    <name evidence="1" type="ORF">BO86DRAFT_27325</name>
</gene>
<sequence>MVVGWIGRQKCHPRWNTHYLRHQILALSRVCRTLARGILFVLAGYAIRITCYSPVLSLVLTEWKAIKSYTP</sequence>
<protein>
    <submittedName>
        <fullName evidence="1">Uncharacterized protein</fullName>
    </submittedName>
</protein>
<dbReference type="GeneID" id="37170935"/>
<dbReference type="Proteomes" id="UP000249497">
    <property type="component" value="Unassembled WGS sequence"/>
</dbReference>
<evidence type="ECO:0000313" key="1">
    <source>
        <dbReference type="EMBL" id="RAH76225.1"/>
    </source>
</evidence>
<reference evidence="1 2" key="1">
    <citation type="submission" date="2018-02" db="EMBL/GenBank/DDBJ databases">
        <title>The genomes of Aspergillus section Nigri reveals drivers in fungal speciation.</title>
        <authorList>
            <consortium name="DOE Joint Genome Institute"/>
            <person name="Vesth T.C."/>
            <person name="Nybo J."/>
            <person name="Theobald S."/>
            <person name="Brandl J."/>
            <person name="Frisvad J.C."/>
            <person name="Nielsen K.F."/>
            <person name="Lyhne E.K."/>
            <person name="Kogle M.E."/>
            <person name="Kuo A."/>
            <person name="Riley R."/>
            <person name="Clum A."/>
            <person name="Nolan M."/>
            <person name="Lipzen A."/>
            <person name="Salamov A."/>
            <person name="Henrissat B."/>
            <person name="Wiebenga A."/>
            <person name="De vries R.P."/>
            <person name="Grigoriev I.V."/>
            <person name="Mortensen U.H."/>
            <person name="Andersen M.R."/>
            <person name="Baker S.E."/>
        </authorList>
    </citation>
    <scope>NUCLEOTIDE SEQUENCE [LARGE SCALE GENOMIC DNA]</scope>
    <source>
        <strain evidence="1 2">CBS 114.51</strain>
    </source>
</reference>
<proteinExistence type="predicted"/>
<evidence type="ECO:0000313" key="2">
    <source>
        <dbReference type="Proteomes" id="UP000249497"/>
    </source>
</evidence>
<name>A0A8T8WK67_ASPJA</name>
<organism evidence="1 2">
    <name type="scientific">Aspergillus japonicus CBS 114.51</name>
    <dbReference type="NCBI Taxonomy" id="1448312"/>
    <lineage>
        <taxon>Eukaryota</taxon>
        <taxon>Fungi</taxon>
        <taxon>Dikarya</taxon>
        <taxon>Ascomycota</taxon>
        <taxon>Pezizomycotina</taxon>
        <taxon>Eurotiomycetes</taxon>
        <taxon>Eurotiomycetidae</taxon>
        <taxon>Eurotiales</taxon>
        <taxon>Aspergillaceae</taxon>
        <taxon>Aspergillus</taxon>
        <taxon>Aspergillus subgen. Circumdati</taxon>
    </lineage>
</organism>
<dbReference type="EMBL" id="KZ824881">
    <property type="protein sequence ID" value="RAH76225.1"/>
    <property type="molecule type" value="Genomic_DNA"/>
</dbReference>
<keyword evidence="2" id="KW-1185">Reference proteome</keyword>